<proteinExistence type="predicted"/>
<name>D9ZE75_9ZZZZ</name>
<dbReference type="EMBL" id="GU942937">
    <property type="protein sequence ID" value="ADD61629.1"/>
    <property type="molecule type" value="Genomic_DNA"/>
</dbReference>
<reference evidence="1" key="1">
    <citation type="journal article" date="2010" name="Genome Res.">
        <title>Functional metagenomics to mine the human gut microbiome for dietary fiber catabolic enzymes.</title>
        <authorList>
            <person name="Tasse L."/>
            <person name="Bercovici J."/>
            <person name="Pizzut-Serin S."/>
            <person name="Robe P."/>
            <person name="Tap J."/>
            <person name="Klopp C."/>
            <person name="Cantarel B.L."/>
            <person name="Coutinho P.M."/>
            <person name="Henrissat B."/>
            <person name="Leclerc M."/>
            <person name="Dore J."/>
            <person name="Monsan P."/>
            <person name="Remaud-Simeon M."/>
            <person name="Potocki-Veronese G."/>
        </authorList>
    </citation>
    <scope>NUCLEOTIDE SEQUENCE</scope>
</reference>
<protein>
    <submittedName>
        <fullName evidence="1">Uncharacterized protein</fullName>
    </submittedName>
</protein>
<accession>D9ZE75</accession>
<sequence length="101" mass="11780">MAKVEDCPGFETFGADVKAEPFKLWLAQVGRERIEETIDPEQAIDRALETYQKKGYDTDWIHQRLLSIRVRNELTAEWQERSVQQGKEYIKQKETADQGPP</sequence>
<dbReference type="AlphaFoldDB" id="D9ZE75"/>
<evidence type="ECO:0000313" key="1">
    <source>
        <dbReference type="EMBL" id="ADD61629.1"/>
    </source>
</evidence>
<organism evidence="1">
    <name type="scientific">uncultured organism</name>
    <dbReference type="NCBI Taxonomy" id="155900"/>
    <lineage>
        <taxon>unclassified sequences</taxon>
        <taxon>environmental samples</taxon>
    </lineage>
</organism>